<feature type="signal peptide" evidence="2">
    <location>
        <begin position="1"/>
        <end position="24"/>
    </location>
</feature>
<evidence type="ECO:0000313" key="4">
    <source>
        <dbReference type="Proteomes" id="UP001139031"/>
    </source>
</evidence>
<gene>
    <name evidence="3" type="ORF">K7C98_06165</name>
</gene>
<sequence length="210" mass="22612">MLRNILIVCPALVIASLAASPTMARPLTAESEQMNGPGQWEPVGKNPEQGIDLGGATALDACVQTQIFVGTGTDDRAYDCGALTGPVCLAQCAGELEDRAATCRSQCEDGGALFCAPSELTTRLGGFGPWPGLGPWHGFGPWDRPGIDRPHFNPIDRPNFNPIDRPNFQPIDRPDFQPIDIDRPDLEPVALEEVVYIDTSTCLQLDVQDV</sequence>
<keyword evidence="4" id="KW-1185">Reference proteome</keyword>
<protein>
    <submittedName>
        <fullName evidence="3">Uncharacterized protein</fullName>
    </submittedName>
</protein>
<dbReference type="Proteomes" id="UP001139031">
    <property type="component" value="Unassembled WGS sequence"/>
</dbReference>
<evidence type="ECO:0000256" key="2">
    <source>
        <dbReference type="SAM" id="SignalP"/>
    </source>
</evidence>
<feature type="chain" id="PRO_5046308591" evidence="2">
    <location>
        <begin position="25"/>
        <end position="210"/>
    </location>
</feature>
<evidence type="ECO:0000256" key="1">
    <source>
        <dbReference type="SAM" id="MobiDB-lite"/>
    </source>
</evidence>
<name>A0ABS7TKT2_9BACT</name>
<keyword evidence="2" id="KW-0732">Signal</keyword>
<proteinExistence type="predicted"/>
<evidence type="ECO:0000313" key="3">
    <source>
        <dbReference type="EMBL" id="MBZ5708833.1"/>
    </source>
</evidence>
<organism evidence="3 4">
    <name type="scientific">Nannocystis pusilla</name>
    <dbReference type="NCBI Taxonomy" id="889268"/>
    <lineage>
        <taxon>Bacteria</taxon>
        <taxon>Pseudomonadati</taxon>
        <taxon>Myxococcota</taxon>
        <taxon>Polyangia</taxon>
        <taxon>Nannocystales</taxon>
        <taxon>Nannocystaceae</taxon>
        <taxon>Nannocystis</taxon>
    </lineage>
</organism>
<feature type="region of interest" description="Disordered" evidence="1">
    <location>
        <begin position="28"/>
        <end position="49"/>
    </location>
</feature>
<dbReference type="EMBL" id="JAIRAU010000002">
    <property type="protein sequence ID" value="MBZ5708833.1"/>
    <property type="molecule type" value="Genomic_DNA"/>
</dbReference>
<accession>A0ABS7TKT2</accession>
<dbReference type="RefSeq" id="WP_224190613.1">
    <property type="nucleotide sequence ID" value="NZ_JAIRAU010000002.1"/>
</dbReference>
<reference evidence="3" key="1">
    <citation type="submission" date="2021-08" db="EMBL/GenBank/DDBJ databases">
        <authorList>
            <person name="Stevens D.C."/>
        </authorList>
    </citation>
    <scope>NUCLEOTIDE SEQUENCE</scope>
    <source>
        <strain evidence="3">DSM 53165</strain>
    </source>
</reference>
<comment type="caution">
    <text evidence="3">The sequence shown here is derived from an EMBL/GenBank/DDBJ whole genome shotgun (WGS) entry which is preliminary data.</text>
</comment>